<name>A0AA87ZHP0_FICCA</name>
<dbReference type="InterPro" id="IPR006676">
    <property type="entry name" value="tRNA_splic"/>
</dbReference>
<dbReference type="GO" id="GO:0000379">
    <property type="term" value="P:tRNA-type intron splice site recognition and cleavage"/>
    <property type="evidence" value="ECO:0007669"/>
    <property type="project" value="TreeGrafter"/>
</dbReference>
<sequence length="194" mass="21991">MLFGSQCVCLCLSQFLLSRSLRNPAVPAFTAQYSRRHRRLTLLDHLYLAAALGHSRGLDFRGGSMGPRWKGKGSAGKSLGDPMSKIVFQLQSSILESEAQTLLSGSNVFLAAEPQQADLLNRACFGVRISTFEKDKHWFQLGMEVAFYLSHSLKCLNIPNKDKCLMTHQQLWQYMKSRKPNFPDFYNAYSHLRV</sequence>
<gene>
    <name evidence="3" type="ORF">TIFTF001_046702</name>
</gene>
<keyword evidence="4" id="KW-1185">Reference proteome</keyword>
<comment type="caution">
    <text evidence="3">The sequence shown here is derived from an EMBL/GenBank/DDBJ whole genome shotgun (WGS) entry which is preliminary data.</text>
</comment>
<keyword evidence="1" id="KW-0732">Signal</keyword>
<dbReference type="PANTHER" id="PTHR21227:SF0">
    <property type="entry name" value="TRNA-SPLICING ENDONUCLEASE SUBUNIT SEN2"/>
    <property type="match status" value="1"/>
</dbReference>
<evidence type="ECO:0000313" key="4">
    <source>
        <dbReference type="Proteomes" id="UP001187192"/>
    </source>
</evidence>
<feature type="signal peptide" evidence="1">
    <location>
        <begin position="1"/>
        <end position="18"/>
    </location>
</feature>
<evidence type="ECO:0000313" key="3">
    <source>
        <dbReference type="EMBL" id="GMN33439.1"/>
    </source>
</evidence>
<organism evidence="3 4">
    <name type="scientific">Ficus carica</name>
    <name type="common">Common fig</name>
    <dbReference type="NCBI Taxonomy" id="3494"/>
    <lineage>
        <taxon>Eukaryota</taxon>
        <taxon>Viridiplantae</taxon>
        <taxon>Streptophyta</taxon>
        <taxon>Embryophyta</taxon>
        <taxon>Tracheophyta</taxon>
        <taxon>Spermatophyta</taxon>
        <taxon>Magnoliopsida</taxon>
        <taxon>eudicotyledons</taxon>
        <taxon>Gunneridae</taxon>
        <taxon>Pentapetalae</taxon>
        <taxon>rosids</taxon>
        <taxon>fabids</taxon>
        <taxon>Rosales</taxon>
        <taxon>Moraceae</taxon>
        <taxon>Ficeae</taxon>
        <taxon>Ficus</taxon>
    </lineage>
</organism>
<dbReference type="GO" id="GO:0000213">
    <property type="term" value="F:tRNA-intron lyase activity"/>
    <property type="evidence" value="ECO:0007669"/>
    <property type="project" value="InterPro"/>
</dbReference>
<proteinExistence type="predicted"/>
<dbReference type="GO" id="GO:0005737">
    <property type="term" value="C:cytoplasm"/>
    <property type="evidence" value="ECO:0007669"/>
    <property type="project" value="TreeGrafter"/>
</dbReference>
<dbReference type="PANTHER" id="PTHR21227">
    <property type="entry name" value="TRNA-SPLICING ENDONUCLEASE SUBUNIT SEN2"/>
    <property type="match status" value="1"/>
</dbReference>
<reference evidence="3" key="1">
    <citation type="submission" date="2023-07" db="EMBL/GenBank/DDBJ databases">
        <title>draft genome sequence of fig (Ficus carica).</title>
        <authorList>
            <person name="Takahashi T."/>
            <person name="Nishimura K."/>
        </authorList>
    </citation>
    <scope>NUCLEOTIDE SEQUENCE</scope>
</reference>
<feature type="chain" id="PRO_5041727994" description="tRNA intron endonuclease N-terminal domain-containing protein" evidence="1">
    <location>
        <begin position="19"/>
        <end position="194"/>
    </location>
</feature>
<feature type="domain" description="tRNA intron endonuclease N-terminal" evidence="2">
    <location>
        <begin position="100"/>
        <end position="172"/>
    </location>
</feature>
<accession>A0AA87ZHP0</accession>
<protein>
    <recommendedName>
        <fullName evidence="2">tRNA intron endonuclease N-terminal domain-containing protein</fullName>
    </recommendedName>
</protein>
<dbReference type="GO" id="GO:0000214">
    <property type="term" value="C:tRNA-intron endonuclease complex"/>
    <property type="evidence" value="ECO:0007669"/>
    <property type="project" value="TreeGrafter"/>
</dbReference>
<dbReference type="Proteomes" id="UP001187192">
    <property type="component" value="Unassembled WGS sequence"/>
</dbReference>
<evidence type="ECO:0000256" key="1">
    <source>
        <dbReference type="SAM" id="SignalP"/>
    </source>
</evidence>
<dbReference type="Pfam" id="PF02778">
    <property type="entry name" value="tRNA_int_endo_N"/>
    <property type="match status" value="1"/>
</dbReference>
<dbReference type="AlphaFoldDB" id="A0AA87ZHP0"/>
<evidence type="ECO:0000259" key="2">
    <source>
        <dbReference type="Pfam" id="PF02778"/>
    </source>
</evidence>
<dbReference type="InterPro" id="IPR006678">
    <property type="entry name" value="tRNA_intron_Endonuc_N"/>
</dbReference>
<dbReference type="EMBL" id="BTGU01004886">
    <property type="protein sequence ID" value="GMN33439.1"/>
    <property type="molecule type" value="Genomic_DNA"/>
</dbReference>